<dbReference type="PANTHER" id="PTHR43364">
    <property type="entry name" value="NADH-SPECIFIC METHYLGLYOXAL REDUCTASE-RELATED"/>
    <property type="match status" value="1"/>
</dbReference>
<dbReference type="SUPFAM" id="SSF51430">
    <property type="entry name" value="NAD(P)-linked oxidoreductase"/>
    <property type="match status" value="1"/>
</dbReference>
<dbReference type="InterPro" id="IPR020471">
    <property type="entry name" value="AKR"/>
</dbReference>
<protein>
    <submittedName>
        <fullName evidence="3">Aflatoxin B1 aldehyde reductase member 2</fullName>
    </submittedName>
</protein>
<keyword evidence="4" id="KW-1185">Reference proteome</keyword>
<reference evidence="3" key="1">
    <citation type="journal article" date="2020" name="Stud. Mycol.">
        <title>101 Dothideomycetes genomes: a test case for predicting lifestyles and emergence of pathogens.</title>
        <authorList>
            <person name="Haridas S."/>
            <person name="Albert R."/>
            <person name="Binder M."/>
            <person name="Bloem J."/>
            <person name="Labutti K."/>
            <person name="Salamov A."/>
            <person name="Andreopoulos B."/>
            <person name="Baker S."/>
            <person name="Barry K."/>
            <person name="Bills G."/>
            <person name="Bluhm B."/>
            <person name="Cannon C."/>
            <person name="Castanera R."/>
            <person name="Culley D."/>
            <person name="Daum C."/>
            <person name="Ezra D."/>
            <person name="Gonzalez J."/>
            <person name="Henrissat B."/>
            <person name="Kuo A."/>
            <person name="Liang C."/>
            <person name="Lipzen A."/>
            <person name="Lutzoni F."/>
            <person name="Magnuson J."/>
            <person name="Mondo S."/>
            <person name="Nolan M."/>
            <person name="Ohm R."/>
            <person name="Pangilinan J."/>
            <person name="Park H.-J."/>
            <person name="Ramirez L."/>
            <person name="Alfaro M."/>
            <person name="Sun H."/>
            <person name="Tritt A."/>
            <person name="Yoshinaga Y."/>
            <person name="Zwiers L.-H."/>
            <person name="Turgeon B."/>
            <person name="Goodwin S."/>
            <person name="Spatafora J."/>
            <person name="Crous P."/>
            <person name="Grigoriev I."/>
        </authorList>
    </citation>
    <scope>NUCLEOTIDE SEQUENCE</scope>
    <source>
        <strain evidence="3">CBS 675.92</strain>
    </source>
</reference>
<gene>
    <name evidence="3" type="ORF">CC80DRAFT_522226</name>
</gene>
<dbReference type="Gene3D" id="3.20.20.100">
    <property type="entry name" value="NADP-dependent oxidoreductase domain"/>
    <property type="match status" value="1"/>
</dbReference>
<dbReference type="CDD" id="cd19075">
    <property type="entry name" value="AKR_AKR7A1-5"/>
    <property type="match status" value="1"/>
</dbReference>
<accession>A0A6A5UCH6</accession>
<dbReference type="InterPro" id="IPR023210">
    <property type="entry name" value="NADP_OxRdtase_dom"/>
</dbReference>
<dbReference type="Proteomes" id="UP000800035">
    <property type="component" value="Unassembled WGS sequence"/>
</dbReference>
<feature type="domain" description="NADP-dependent oxidoreductase" evidence="2">
    <location>
        <begin position="11"/>
        <end position="320"/>
    </location>
</feature>
<dbReference type="PANTHER" id="PTHR43364:SF4">
    <property type="entry name" value="NAD(P)-LINKED OXIDOREDUCTASE SUPERFAMILY PROTEIN"/>
    <property type="match status" value="1"/>
</dbReference>
<name>A0A6A5UCH6_9PLEO</name>
<sequence>MASSASTKERVILGLMTYGPDDEAGSRILTLEEFNRHLDYFQSQGYNEVDTARMYVNGKQEAWTRQANWKSRGLKLATKVFPEGKGWHEPTQLRKHFTISLTELDTDQVDIFYLHAPDRTVPFEDTLAEVNRLYQEGKFKQLGLSNYPSWEVAEIYNIAKERGWVKPTIYQAMYNALTREIESELIPCCRKYGLELVVYNPLAGGLFSGKIKSADLAPTTGRFADSYQWGSLYRERFLNNAYMQALQIIEEATQKHNLTMLETALRWNIHHSALDTKSRGKGGKDGVIIGVSNFEQLEGNLRDLEKGPLPGDVVEALDRAALVAKARAPVYWR</sequence>
<dbReference type="GO" id="GO:0016491">
    <property type="term" value="F:oxidoreductase activity"/>
    <property type="evidence" value="ECO:0007669"/>
    <property type="project" value="UniProtKB-KW"/>
</dbReference>
<keyword evidence="1" id="KW-0560">Oxidoreductase</keyword>
<dbReference type="PRINTS" id="PR00069">
    <property type="entry name" value="ALDKETRDTASE"/>
</dbReference>
<evidence type="ECO:0000259" key="2">
    <source>
        <dbReference type="Pfam" id="PF00248"/>
    </source>
</evidence>
<proteinExistence type="predicted"/>
<dbReference type="Pfam" id="PF00248">
    <property type="entry name" value="Aldo_ket_red"/>
    <property type="match status" value="1"/>
</dbReference>
<dbReference type="InterPro" id="IPR018170">
    <property type="entry name" value="Aldo/ket_reductase_CS"/>
</dbReference>
<dbReference type="OrthoDB" id="2310150at2759"/>
<dbReference type="PROSITE" id="PS00062">
    <property type="entry name" value="ALDOKETO_REDUCTASE_2"/>
    <property type="match status" value="1"/>
</dbReference>
<organism evidence="3 4">
    <name type="scientific">Byssothecium circinans</name>
    <dbReference type="NCBI Taxonomy" id="147558"/>
    <lineage>
        <taxon>Eukaryota</taxon>
        <taxon>Fungi</taxon>
        <taxon>Dikarya</taxon>
        <taxon>Ascomycota</taxon>
        <taxon>Pezizomycotina</taxon>
        <taxon>Dothideomycetes</taxon>
        <taxon>Pleosporomycetidae</taxon>
        <taxon>Pleosporales</taxon>
        <taxon>Massarineae</taxon>
        <taxon>Massarinaceae</taxon>
        <taxon>Byssothecium</taxon>
    </lineage>
</organism>
<evidence type="ECO:0000256" key="1">
    <source>
        <dbReference type="ARBA" id="ARBA00023002"/>
    </source>
</evidence>
<dbReference type="InterPro" id="IPR036812">
    <property type="entry name" value="NAD(P)_OxRdtase_dom_sf"/>
</dbReference>
<dbReference type="EMBL" id="ML976979">
    <property type="protein sequence ID" value="KAF1962394.1"/>
    <property type="molecule type" value="Genomic_DNA"/>
</dbReference>
<dbReference type="InterPro" id="IPR050523">
    <property type="entry name" value="AKR_Detox_Biosynth"/>
</dbReference>
<evidence type="ECO:0000313" key="3">
    <source>
        <dbReference type="EMBL" id="KAF1962394.1"/>
    </source>
</evidence>
<dbReference type="AlphaFoldDB" id="A0A6A5UCH6"/>
<evidence type="ECO:0000313" key="4">
    <source>
        <dbReference type="Proteomes" id="UP000800035"/>
    </source>
</evidence>